<feature type="compositionally biased region" description="Acidic residues" evidence="1">
    <location>
        <begin position="641"/>
        <end position="651"/>
    </location>
</feature>
<dbReference type="SUPFAM" id="SSF50630">
    <property type="entry name" value="Acid proteases"/>
    <property type="match status" value="1"/>
</dbReference>
<evidence type="ECO:0000313" key="2">
    <source>
        <dbReference type="EMBL" id="GBG77104.1"/>
    </source>
</evidence>
<feature type="compositionally biased region" description="Gly residues" evidence="1">
    <location>
        <begin position="315"/>
        <end position="346"/>
    </location>
</feature>
<organism evidence="2 3">
    <name type="scientific">Chara braunii</name>
    <name type="common">Braun's stonewort</name>
    <dbReference type="NCBI Taxonomy" id="69332"/>
    <lineage>
        <taxon>Eukaryota</taxon>
        <taxon>Viridiplantae</taxon>
        <taxon>Streptophyta</taxon>
        <taxon>Charophyceae</taxon>
        <taxon>Charales</taxon>
        <taxon>Characeae</taxon>
        <taxon>Chara</taxon>
    </lineage>
</organism>
<gene>
    <name evidence="2" type="ORF">CBR_g23429</name>
</gene>
<feature type="region of interest" description="Disordered" evidence="1">
    <location>
        <begin position="292"/>
        <end position="387"/>
    </location>
</feature>
<protein>
    <recommendedName>
        <fullName evidence="4">Peptidase A2 domain-containing protein</fullName>
    </recommendedName>
</protein>
<dbReference type="Pfam" id="PF13975">
    <property type="entry name" value="gag-asp_proteas"/>
    <property type="match status" value="1"/>
</dbReference>
<feature type="region of interest" description="Disordered" evidence="1">
    <location>
        <begin position="614"/>
        <end position="684"/>
    </location>
</feature>
<dbReference type="EMBL" id="BFEA01000260">
    <property type="protein sequence ID" value="GBG77104.1"/>
    <property type="molecule type" value="Genomic_DNA"/>
</dbReference>
<evidence type="ECO:0000256" key="1">
    <source>
        <dbReference type="SAM" id="MobiDB-lite"/>
    </source>
</evidence>
<feature type="compositionally biased region" description="Polar residues" evidence="1">
    <location>
        <begin position="614"/>
        <end position="624"/>
    </location>
</feature>
<sequence>MPETGGASGAPKKGLTLDDLIAAIDRHERNPSNIPKVDTFHFCGERVSEWLKRVEQALVGRSDVVKFQRILQYVLHSYHQEVKKVIRAAQGGWERLKEGMQRKYRLGDGLLTTADLEAMNKEDFTTIGAFVEQRKVRLQRHKRKEIDATASGTPGVTRIATDVLAQLGYATEPVVQRRVVTVVRVKGKEPVVEEAVQEELWEEEEPVPQHLTKAQRKVRNLAQGGQGSGKAQAPQAVAAAPPSVATPSSSAGPSQGGAPSYGQWPWPVINAIVPWGSPPPVAGPQMSMPPPIYPAAQAQPVAPPPSPAPSTQGSVVGGGNQGQGNQGNGGRGGGRGRGRNGGGRGGQWNSQGRGNQGQGNQGQGNHGQGYLGQGYQGQGDQGSQGYGRPRFDWRLAIYQHCDQQGHTISFCNIRREDEKSGLIFSTMDGNIYDRFGEFIDRRLGGVRAEAQRRAAAGPLPPATFRLWQEKKGPSVGIGEFRLWQEKEEPPIGVEEVVSDEEVTQGPRGGSKREEHIIIESDDEDEERGMEPPSVLLGKMEDLLDKVGRYQQKLVTLCEEVRKWKSSIPKVFLYDSGPESAPGRPGVNVVGSSPQWGVMGRPLTPQARLAQAALTRNQAKGSASQEPLRREPEPGKRKEVVEVEDDDDEKEEDERLRREEDQRAEQRARKKGTRGEAEPVIRDGPPKKKKYVVRLEEKVIDRLLEGHNDLMTLKEILASAPRLRDELKGRLSRRLVPNVHLGTILPKEAERAESGTKMDWKCVACGTVNLVVKGSKCASMVDTGAEMNIIREADAIRFGLDIDRSNCGILHGARCKAVFCGTASNVLVEVGKVKARACFFIMPDVDHGILLGRSFLSRTETVMFNKHDGTLTLLLCDPACGNYEIITCRNTGPRSIRNRPNPGSFTIEESEGERRRLRAEPEGEEEVKAFSLSLSDVGKAMDLVAAHEMADSDAIQTLREQVLECPEAGRLELVYRLPDGRRNPVSALAQSWMMELALTSSHSLVEDMRTIEEGPGQVEWHEDLMGGMYLLVNTLLQESLDHSDSLNPAGNVDEVPESQDDEFEEGEIKEAFRAEEYDGIYLELGLLFSCEMRLRDASDRAQKMLQRYLVRDGHLFVRREVGNPYEPR</sequence>
<feature type="region of interest" description="Disordered" evidence="1">
    <location>
        <begin position="199"/>
        <end position="259"/>
    </location>
</feature>
<comment type="caution">
    <text evidence="2">The sequence shown here is derived from an EMBL/GenBank/DDBJ whole genome shotgun (WGS) entry which is preliminary data.</text>
</comment>
<dbReference type="Gramene" id="GBG77104">
    <property type="protein sequence ID" value="GBG77104"/>
    <property type="gene ID" value="CBR_g23429"/>
</dbReference>
<evidence type="ECO:0000313" key="3">
    <source>
        <dbReference type="Proteomes" id="UP000265515"/>
    </source>
</evidence>
<evidence type="ECO:0008006" key="4">
    <source>
        <dbReference type="Google" id="ProtNLM"/>
    </source>
</evidence>
<dbReference type="CDD" id="cd00303">
    <property type="entry name" value="retropepsin_like"/>
    <property type="match status" value="1"/>
</dbReference>
<feature type="compositionally biased region" description="Basic and acidic residues" evidence="1">
    <location>
        <begin position="652"/>
        <end position="684"/>
    </location>
</feature>
<keyword evidence="3" id="KW-1185">Reference proteome</keyword>
<feature type="compositionally biased region" description="Basic and acidic residues" evidence="1">
    <location>
        <begin position="626"/>
        <end position="640"/>
    </location>
</feature>
<name>A0A388L467_CHABU</name>
<dbReference type="Proteomes" id="UP000265515">
    <property type="component" value="Unassembled WGS sequence"/>
</dbReference>
<feature type="compositionally biased region" description="Low complexity" evidence="1">
    <location>
        <begin position="229"/>
        <end position="259"/>
    </location>
</feature>
<dbReference type="Gene3D" id="2.40.70.10">
    <property type="entry name" value="Acid Proteases"/>
    <property type="match status" value="1"/>
</dbReference>
<dbReference type="AlphaFoldDB" id="A0A388L467"/>
<reference evidence="2 3" key="1">
    <citation type="journal article" date="2018" name="Cell">
        <title>The Chara Genome: Secondary Complexity and Implications for Plant Terrestrialization.</title>
        <authorList>
            <person name="Nishiyama T."/>
            <person name="Sakayama H."/>
            <person name="Vries J.D."/>
            <person name="Buschmann H."/>
            <person name="Saint-Marcoux D."/>
            <person name="Ullrich K.K."/>
            <person name="Haas F.B."/>
            <person name="Vanderstraeten L."/>
            <person name="Becker D."/>
            <person name="Lang D."/>
            <person name="Vosolsobe S."/>
            <person name="Rombauts S."/>
            <person name="Wilhelmsson P.K.I."/>
            <person name="Janitza P."/>
            <person name="Kern R."/>
            <person name="Heyl A."/>
            <person name="Rumpler F."/>
            <person name="Villalobos L.I.A.C."/>
            <person name="Clay J.M."/>
            <person name="Skokan R."/>
            <person name="Toyoda A."/>
            <person name="Suzuki Y."/>
            <person name="Kagoshima H."/>
            <person name="Schijlen E."/>
            <person name="Tajeshwar N."/>
            <person name="Catarino B."/>
            <person name="Hetherington A.J."/>
            <person name="Saltykova A."/>
            <person name="Bonnot C."/>
            <person name="Breuninger H."/>
            <person name="Symeonidi A."/>
            <person name="Radhakrishnan G.V."/>
            <person name="Van Nieuwerburgh F."/>
            <person name="Deforce D."/>
            <person name="Chang C."/>
            <person name="Karol K.G."/>
            <person name="Hedrich R."/>
            <person name="Ulvskov P."/>
            <person name="Glockner G."/>
            <person name="Delwiche C.F."/>
            <person name="Petrasek J."/>
            <person name="Van de Peer Y."/>
            <person name="Friml J."/>
            <person name="Beilby M."/>
            <person name="Dolan L."/>
            <person name="Kohara Y."/>
            <person name="Sugano S."/>
            <person name="Fujiyama A."/>
            <person name="Delaux P.-M."/>
            <person name="Quint M."/>
            <person name="TheiBen G."/>
            <person name="Hagemann M."/>
            <person name="Harholt J."/>
            <person name="Dunand C."/>
            <person name="Zachgo S."/>
            <person name="Langdale J."/>
            <person name="Maumus F."/>
            <person name="Straeten D.V.D."/>
            <person name="Gould S.B."/>
            <person name="Rensing S.A."/>
        </authorList>
    </citation>
    <scope>NUCLEOTIDE SEQUENCE [LARGE SCALE GENOMIC DNA]</scope>
    <source>
        <strain evidence="2 3">S276</strain>
    </source>
</reference>
<accession>A0A388L467</accession>
<proteinExistence type="predicted"/>
<feature type="compositionally biased region" description="Gly residues" evidence="1">
    <location>
        <begin position="354"/>
        <end position="385"/>
    </location>
</feature>
<dbReference type="InterPro" id="IPR021109">
    <property type="entry name" value="Peptidase_aspartic_dom_sf"/>
</dbReference>